<organism evidence="2 3">
    <name type="scientific">Pseudocohnilembus persalinus</name>
    <name type="common">Ciliate</name>
    <dbReference type="NCBI Taxonomy" id="266149"/>
    <lineage>
        <taxon>Eukaryota</taxon>
        <taxon>Sar</taxon>
        <taxon>Alveolata</taxon>
        <taxon>Ciliophora</taxon>
        <taxon>Intramacronucleata</taxon>
        <taxon>Oligohymenophorea</taxon>
        <taxon>Scuticociliatia</taxon>
        <taxon>Philasterida</taxon>
        <taxon>Pseudocohnilembidae</taxon>
        <taxon>Pseudocohnilembus</taxon>
    </lineage>
</organism>
<dbReference type="EMBL" id="LDAU01000103">
    <property type="protein sequence ID" value="KRX05859.1"/>
    <property type="molecule type" value="Genomic_DNA"/>
</dbReference>
<feature type="domain" description="C2" evidence="1">
    <location>
        <begin position="359"/>
        <end position="481"/>
    </location>
</feature>
<dbReference type="InterPro" id="IPR000008">
    <property type="entry name" value="C2_dom"/>
</dbReference>
<dbReference type="InterPro" id="IPR035892">
    <property type="entry name" value="C2_domain_sf"/>
</dbReference>
<protein>
    <submittedName>
        <fullName evidence="2">C2 domain</fullName>
    </submittedName>
</protein>
<dbReference type="SMART" id="SM00239">
    <property type="entry name" value="C2"/>
    <property type="match status" value="6"/>
</dbReference>
<dbReference type="Proteomes" id="UP000054937">
    <property type="component" value="Unassembled WGS sequence"/>
</dbReference>
<dbReference type="PANTHER" id="PTHR47800:SF5">
    <property type="entry name" value="FER-1-LIKE PROTEIN 6"/>
    <property type="match status" value="1"/>
</dbReference>
<dbReference type="Pfam" id="PF00168">
    <property type="entry name" value="C2"/>
    <property type="match status" value="6"/>
</dbReference>
<dbReference type="PROSITE" id="PS50004">
    <property type="entry name" value="C2"/>
    <property type="match status" value="5"/>
</dbReference>
<comment type="caution">
    <text evidence="2">The sequence shown here is derived from an EMBL/GenBank/DDBJ whole genome shotgun (WGS) entry which is preliminary data.</text>
</comment>
<sequence length="1011" mass="116546">MCQWRMLMIPYILQHTKEVTGSLAVQTQWIPSNSPKFVGEIRTVDLLEQQPNRKQFNRSIVEKGMLEVSLVSAYLQDKKQKIKCKIQLNKEEKIFKAKYDINKQPYWGEKTYFDLKESTNKLLDAVKITLFQDNGTFSADEILGEIFVDWEECLDWVGEYLTRKAYLFKAHQQQKDASKIYVKIRWIPNSLYQKLTGYKDISERDKKKSIQASKEDLQCGTLKIVALGAKNLRPDDGKTSDPYAIFKFQNYDNEYLKFESKVKGKTLNPVWNEQFSFDVQFFKEAPVPPLQILIKDQDTFGDDDLGTVDVDLNEVIDNPCEWLLDDQNFEIDDPKLDPKKVTEKPTFNLCAYFVPEGTKDPNKKPKTWRDDKTVKGKLKINVVHARELRVADSKSSDPFTQITFPNGQEKKTSVISSSLNPIWNSSFQEDVLVSLERMNTVGEPIKICVKDSDTLATDDILGYCTIQWKKCMENPGQWAINEIFELTGTPDIKKKLKTLGYIYIQIKFLEEGMEDDGKEPECIENLAEILSQQQGVFKGNLRVFLVHAKELADADNGKKDFSDPYVIFKVAGGKKVQSKTIKDSLNPIWEIIYDIPIIMPQDTIQPMRLEVYDDDLVGDELLGYVGVDILETLKNPGKWKINQSFKLQGDNEMKKKYKIKDDNLGEIYIQVMFVPDGMKITEKPLPLNENLNDILRKQKEDDKTPMDGILKVNIVCARGLKMADRNSSDPYCIVQFPDGKELQTKEIPENLDPIWNFQAKYKIKFNKEDYKPLKFTVKDNDALAVDDTLGTVQVDWMECFENPVMWQVNELFKLQGDTKGGKNLGDIYIQIQYIPEAQIEDPTVNTFCKTNPDLVKWYGRILGNLEIKIISALDVKNADWGGKSDPLIEAYLSHLTKNKIITPAIQNNLNPVWNYEGRFFIDLFRCQVKDKEIIFDLYDEDTVSNELIGQTSIDLIDCLEKPGLLIEQDYVLQDPKKKDLKTNYGSIKLGYKWLPDKDCETEKINENFGEF</sequence>
<feature type="domain" description="C2" evidence="1">
    <location>
        <begin position="840"/>
        <end position="970"/>
    </location>
</feature>
<name>A0A0V0QTX8_PSEPJ</name>
<proteinExistence type="predicted"/>
<evidence type="ECO:0000259" key="1">
    <source>
        <dbReference type="PROSITE" id="PS50004"/>
    </source>
</evidence>
<evidence type="ECO:0000313" key="3">
    <source>
        <dbReference type="Proteomes" id="UP000054937"/>
    </source>
</evidence>
<dbReference type="InParanoid" id="A0A0V0QTX8"/>
<dbReference type="AlphaFoldDB" id="A0A0V0QTX8"/>
<dbReference type="CDD" id="cd00030">
    <property type="entry name" value="C2"/>
    <property type="match status" value="5"/>
</dbReference>
<dbReference type="OrthoDB" id="285703at2759"/>
<dbReference type="Gene3D" id="2.60.40.150">
    <property type="entry name" value="C2 domain"/>
    <property type="match status" value="6"/>
</dbReference>
<accession>A0A0V0QTX8</accession>
<evidence type="ECO:0000313" key="2">
    <source>
        <dbReference type="EMBL" id="KRX05859.1"/>
    </source>
</evidence>
<feature type="domain" description="C2" evidence="1">
    <location>
        <begin position="690"/>
        <end position="809"/>
    </location>
</feature>
<feature type="domain" description="C2" evidence="1">
    <location>
        <begin position="202"/>
        <end position="325"/>
    </location>
</feature>
<gene>
    <name evidence="2" type="ORF">PPERSA_03796</name>
</gene>
<dbReference type="PANTHER" id="PTHR47800">
    <property type="entry name" value="C2 DOMAIN-CONTAINING PROTEIN"/>
    <property type="match status" value="1"/>
</dbReference>
<reference evidence="2 3" key="1">
    <citation type="journal article" date="2015" name="Sci. Rep.">
        <title>Genome of the facultative scuticociliatosis pathogen Pseudocohnilembus persalinus provides insight into its virulence through horizontal gene transfer.</title>
        <authorList>
            <person name="Xiong J."/>
            <person name="Wang G."/>
            <person name="Cheng J."/>
            <person name="Tian M."/>
            <person name="Pan X."/>
            <person name="Warren A."/>
            <person name="Jiang C."/>
            <person name="Yuan D."/>
            <person name="Miao W."/>
        </authorList>
    </citation>
    <scope>NUCLEOTIDE SEQUENCE [LARGE SCALE GENOMIC DNA]</scope>
    <source>
        <strain evidence="2">36N120E</strain>
    </source>
</reference>
<keyword evidence="3" id="KW-1185">Reference proteome</keyword>
<dbReference type="GO" id="GO:0010628">
    <property type="term" value="P:positive regulation of gene expression"/>
    <property type="evidence" value="ECO:0007669"/>
    <property type="project" value="TreeGrafter"/>
</dbReference>
<feature type="domain" description="C2" evidence="1">
    <location>
        <begin position="522"/>
        <end position="645"/>
    </location>
</feature>
<dbReference type="SUPFAM" id="SSF49562">
    <property type="entry name" value="C2 domain (Calcium/lipid-binding domain, CaLB)"/>
    <property type="match status" value="6"/>
</dbReference>